<evidence type="ECO:0000256" key="1">
    <source>
        <dbReference type="SAM" id="Phobius"/>
    </source>
</evidence>
<keyword evidence="1" id="KW-1133">Transmembrane helix</keyword>
<gene>
    <name evidence="2" type="ORF">G5V65_10740</name>
</gene>
<feature type="transmembrane region" description="Helical" evidence="1">
    <location>
        <begin position="55"/>
        <end position="72"/>
    </location>
</feature>
<proteinExistence type="predicted"/>
<name>A0A6M1U1Q6_9RHOB</name>
<dbReference type="Proteomes" id="UP000474758">
    <property type="component" value="Unassembled WGS sequence"/>
</dbReference>
<keyword evidence="1" id="KW-0472">Membrane</keyword>
<accession>A0A6M1U1Q6</accession>
<evidence type="ECO:0000313" key="2">
    <source>
        <dbReference type="EMBL" id="NGQ91374.1"/>
    </source>
</evidence>
<keyword evidence="1" id="KW-0812">Transmembrane</keyword>
<sequence length="227" mass="24939">MFILTPETIWNPHVLEMRQVPRRVFGRVMIFPRRMAGVGGAGIGLWLRLIFEVEVLRYLVALVPFLLGAVLFPRYALAIAQAPLPMLIVIYFVEAKLLRLSRARAKALASAAEVERGMDLLRLRAVAVLSKLAAGRGLAEGRLHLVVEQSEIWRMPPLTLVSVQAEAGPEVLALSEAERALVAGLFDADFTERDLLRINLASGDCLRDVAFDVRGVSAHARLAALIG</sequence>
<dbReference type="RefSeq" id="WP_165049846.1">
    <property type="nucleotide sequence ID" value="NZ_JAALFE010000009.1"/>
</dbReference>
<dbReference type="EMBL" id="JAALFE010000009">
    <property type="protein sequence ID" value="NGQ91374.1"/>
    <property type="molecule type" value="Genomic_DNA"/>
</dbReference>
<organism evidence="2 3">
    <name type="scientific">Paragemmobacter kunshanensis</name>
    <dbReference type="NCBI Taxonomy" id="2583234"/>
    <lineage>
        <taxon>Bacteria</taxon>
        <taxon>Pseudomonadati</taxon>
        <taxon>Pseudomonadota</taxon>
        <taxon>Alphaproteobacteria</taxon>
        <taxon>Rhodobacterales</taxon>
        <taxon>Paracoccaceae</taxon>
        <taxon>Paragemmobacter</taxon>
    </lineage>
</organism>
<comment type="caution">
    <text evidence="2">The sequence shown here is derived from an EMBL/GenBank/DDBJ whole genome shotgun (WGS) entry which is preliminary data.</text>
</comment>
<protein>
    <submittedName>
        <fullName evidence="2">Uncharacterized protein</fullName>
    </submittedName>
</protein>
<keyword evidence="3" id="KW-1185">Reference proteome</keyword>
<dbReference type="AlphaFoldDB" id="A0A6M1U1Q6"/>
<reference evidence="2 3" key="1">
    <citation type="submission" date="2020-02" db="EMBL/GenBank/DDBJ databases">
        <title>Rhodobacter translucens sp. nov., a novel bacterium isolated from activated sludge.</title>
        <authorList>
            <person name="Liu J."/>
        </authorList>
    </citation>
    <scope>NUCLEOTIDE SEQUENCE [LARGE SCALE GENOMIC DNA]</scope>
    <source>
        <strain evidence="2 3">HX-7-19</strain>
    </source>
</reference>
<evidence type="ECO:0000313" key="3">
    <source>
        <dbReference type="Proteomes" id="UP000474758"/>
    </source>
</evidence>